<dbReference type="InterPro" id="IPR010432">
    <property type="entry name" value="RDD"/>
</dbReference>
<dbReference type="PANTHER" id="PTHR36115">
    <property type="entry name" value="PROLINE-RICH ANTIGEN HOMOLOG-RELATED"/>
    <property type="match status" value="1"/>
</dbReference>
<evidence type="ECO:0000313" key="8">
    <source>
        <dbReference type="EMBL" id="SDO67452.1"/>
    </source>
</evidence>
<feature type="transmembrane region" description="Helical" evidence="6">
    <location>
        <begin position="59"/>
        <end position="81"/>
    </location>
</feature>
<dbReference type="EMBL" id="FNJB01000004">
    <property type="protein sequence ID" value="SDO67452.1"/>
    <property type="molecule type" value="Genomic_DNA"/>
</dbReference>
<evidence type="ECO:0000259" key="7">
    <source>
        <dbReference type="Pfam" id="PF06271"/>
    </source>
</evidence>
<keyword evidence="2" id="KW-1003">Cell membrane</keyword>
<organism evidence="8 9">
    <name type="scientific">Actinokineospora alba</name>
    <dbReference type="NCBI Taxonomy" id="504798"/>
    <lineage>
        <taxon>Bacteria</taxon>
        <taxon>Bacillati</taxon>
        <taxon>Actinomycetota</taxon>
        <taxon>Actinomycetes</taxon>
        <taxon>Pseudonocardiales</taxon>
        <taxon>Pseudonocardiaceae</taxon>
        <taxon>Actinokineospora</taxon>
    </lineage>
</organism>
<evidence type="ECO:0000313" key="9">
    <source>
        <dbReference type="Proteomes" id="UP000199651"/>
    </source>
</evidence>
<proteinExistence type="predicted"/>
<evidence type="ECO:0000256" key="1">
    <source>
        <dbReference type="ARBA" id="ARBA00004651"/>
    </source>
</evidence>
<evidence type="ECO:0000256" key="6">
    <source>
        <dbReference type="SAM" id="Phobius"/>
    </source>
</evidence>
<sequence>MPGAGTDGTSSYAGGVSRWTGSWLSGPSAAIAPTDGEIRWRGDRLGLPERGSGSVASPAIRLGALMIDLVLASLVTSLFVRRDFDDPATMWTFNLWAMGVWFVISAVGVSLAGFTPGKAILGMRVVRMDGTALVGPLRGIARTALVGVILPAAINDKDGRGLHDRLLGTLVLRTR</sequence>
<evidence type="ECO:0000256" key="3">
    <source>
        <dbReference type="ARBA" id="ARBA00022692"/>
    </source>
</evidence>
<dbReference type="AlphaFoldDB" id="A0A1H0LH38"/>
<dbReference type="InterPro" id="IPR016795">
    <property type="entry name" value="UCP021697"/>
</dbReference>
<protein>
    <submittedName>
        <fullName evidence="8">Uncharacterized membrane protein YckC, RDD family</fullName>
    </submittedName>
</protein>
<name>A0A1H0LH38_9PSEU</name>
<dbReference type="Pfam" id="PF06271">
    <property type="entry name" value="RDD"/>
    <property type="match status" value="1"/>
</dbReference>
<feature type="transmembrane region" description="Helical" evidence="6">
    <location>
        <begin position="93"/>
        <end position="114"/>
    </location>
</feature>
<comment type="subcellular location">
    <subcellularLocation>
        <location evidence="1">Cell membrane</location>
        <topology evidence="1">Multi-pass membrane protein</topology>
    </subcellularLocation>
</comment>
<accession>A0A1H0LH38</accession>
<dbReference type="Proteomes" id="UP000199651">
    <property type="component" value="Unassembled WGS sequence"/>
</dbReference>
<keyword evidence="3 6" id="KW-0812">Transmembrane</keyword>
<dbReference type="PANTHER" id="PTHR36115:SF6">
    <property type="entry name" value="PROLINE-RICH ANTIGEN HOMOLOG"/>
    <property type="match status" value="1"/>
</dbReference>
<gene>
    <name evidence="8" type="ORF">SAMN05192558_104144</name>
</gene>
<dbReference type="InterPro" id="IPR051791">
    <property type="entry name" value="Pra-immunoreactive"/>
</dbReference>
<dbReference type="PIRSF" id="PIRSF021697">
    <property type="entry name" value="UCP021697"/>
    <property type="match status" value="1"/>
</dbReference>
<dbReference type="STRING" id="504798.SAMN05421871_109153"/>
<feature type="domain" description="RDD" evidence="7">
    <location>
        <begin position="56"/>
        <end position="166"/>
    </location>
</feature>
<keyword evidence="4 6" id="KW-1133">Transmembrane helix</keyword>
<evidence type="ECO:0000256" key="4">
    <source>
        <dbReference type="ARBA" id="ARBA00022989"/>
    </source>
</evidence>
<keyword evidence="9" id="KW-1185">Reference proteome</keyword>
<reference evidence="9" key="1">
    <citation type="submission" date="2016-10" db="EMBL/GenBank/DDBJ databases">
        <authorList>
            <person name="Varghese N."/>
            <person name="Submissions S."/>
        </authorList>
    </citation>
    <scope>NUCLEOTIDE SEQUENCE [LARGE SCALE GENOMIC DNA]</scope>
    <source>
        <strain evidence="9">IBRC-M 10655</strain>
    </source>
</reference>
<keyword evidence="5 6" id="KW-0472">Membrane</keyword>
<evidence type="ECO:0000256" key="2">
    <source>
        <dbReference type="ARBA" id="ARBA00022475"/>
    </source>
</evidence>
<evidence type="ECO:0000256" key="5">
    <source>
        <dbReference type="ARBA" id="ARBA00023136"/>
    </source>
</evidence>
<dbReference type="GO" id="GO:0005886">
    <property type="term" value="C:plasma membrane"/>
    <property type="evidence" value="ECO:0007669"/>
    <property type="project" value="UniProtKB-SubCell"/>
</dbReference>